<organism evidence="4 5">
    <name type="scientific">Mucilaginibacter pineti</name>
    <dbReference type="NCBI Taxonomy" id="1391627"/>
    <lineage>
        <taxon>Bacteria</taxon>
        <taxon>Pseudomonadati</taxon>
        <taxon>Bacteroidota</taxon>
        <taxon>Sphingobacteriia</taxon>
        <taxon>Sphingobacteriales</taxon>
        <taxon>Sphingobacteriaceae</taxon>
        <taxon>Mucilaginibacter</taxon>
    </lineage>
</organism>
<evidence type="ECO:0000313" key="5">
    <source>
        <dbReference type="Proteomes" id="UP000199072"/>
    </source>
</evidence>
<keyword evidence="1" id="KW-0676">Redox-active center</keyword>
<feature type="chain" id="PRO_5011534522" evidence="2">
    <location>
        <begin position="22"/>
        <end position="194"/>
    </location>
</feature>
<feature type="signal peptide" evidence="2">
    <location>
        <begin position="1"/>
        <end position="21"/>
    </location>
</feature>
<reference evidence="4 5" key="1">
    <citation type="submission" date="2016-10" db="EMBL/GenBank/DDBJ databases">
        <authorList>
            <person name="de Groot N.N."/>
        </authorList>
    </citation>
    <scope>NUCLEOTIDE SEQUENCE [LARGE SCALE GENOMIC DNA]</scope>
    <source>
        <strain evidence="4 5">47C3B</strain>
    </source>
</reference>
<keyword evidence="2" id="KW-0732">Signal</keyword>
<dbReference type="AlphaFoldDB" id="A0A1G6V6E8"/>
<dbReference type="STRING" id="1391627.SAMN05216464_101860"/>
<evidence type="ECO:0000313" key="4">
    <source>
        <dbReference type="EMBL" id="SDD48577.1"/>
    </source>
</evidence>
<dbReference type="Gene3D" id="3.40.30.10">
    <property type="entry name" value="Glutaredoxin"/>
    <property type="match status" value="1"/>
</dbReference>
<protein>
    <submittedName>
        <fullName evidence="4">Thioredoxin-like</fullName>
    </submittedName>
</protein>
<name>A0A1G6V6E8_9SPHI</name>
<accession>A0A1G6V6E8</accession>
<dbReference type="InterPro" id="IPR036249">
    <property type="entry name" value="Thioredoxin-like_sf"/>
</dbReference>
<gene>
    <name evidence="4" type="ORF">SAMN05216464_101860</name>
</gene>
<dbReference type="InterPro" id="IPR017937">
    <property type="entry name" value="Thioredoxin_CS"/>
</dbReference>
<evidence type="ECO:0000256" key="2">
    <source>
        <dbReference type="SAM" id="SignalP"/>
    </source>
</evidence>
<dbReference type="Pfam" id="PF13899">
    <property type="entry name" value="Thioredoxin_7"/>
    <property type="match status" value="1"/>
</dbReference>
<dbReference type="InterPro" id="IPR013766">
    <property type="entry name" value="Thioredoxin_domain"/>
</dbReference>
<evidence type="ECO:0000259" key="3">
    <source>
        <dbReference type="PROSITE" id="PS51352"/>
    </source>
</evidence>
<dbReference type="SUPFAM" id="SSF52833">
    <property type="entry name" value="Thioredoxin-like"/>
    <property type="match status" value="1"/>
</dbReference>
<dbReference type="Proteomes" id="UP000199072">
    <property type="component" value="Unassembled WGS sequence"/>
</dbReference>
<dbReference type="PROSITE" id="PS51352">
    <property type="entry name" value="THIOREDOXIN_2"/>
    <property type="match status" value="1"/>
</dbReference>
<feature type="domain" description="Thioredoxin" evidence="3">
    <location>
        <begin position="11"/>
        <end position="162"/>
    </location>
</feature>
<keyword evidence="5" id="KW-1185">Reference proteome</keyword>
<dbReference type="EMBL" id="FNAI01000001">
    <property type="protein sequence ID" value="SDD48577.1"/>
    <property type="molecule type" value="Genomic_DNA"/>
</dbReference>
<evidence type="ECO:0000256" key="1">
    <source>
        <dbReference type="ARBA" id="ARBA00023284"/>
    </source>
</evidence>
<dbReference type="OrthoDB" id="120730at2"/>
<sequence>MKKTILLLIVAIFAATASTFAQTTPPSSSDVLTKAYAQASKENKKVILIFHASWCGWCKKMEASLNDPSCKQLFDNNYVIATLDVLEQPEKKNLENPGSTEALAKFHGEKSGLPFWLVLDDKGKVLGDSQMRPQGASLDTPGENVGCPAQENEVAFFTQLLKSTSKLTDADLTVIGKRFALNKPTPVAKPAGTK</sequence>
<dbReference type="RefSeq" id="WP_091144842.1">
    <property type="nucleotide sequence ID" value="NZ_FNAI01000001.1"/>
</dbReference>
<proteinExistence type="predicted"/>
<dbReference type="PROSITE" id="PS00194">
    <property type="entry name" value="THIOREDOXIN_1"/>
    <property type="match status" value="1"/>
</dbReference>